<evidence type="ECO:0000259" key="1">
    <source>
        <dbReference type="Pfam" id="PF12804"/>
    </source>
</evidence>
<dbReference type="SUPFAM" id="SSF53448">
    <property type="entry name" value="Nucleotide-diphospho-sugar transferases"/>
    <property type="match status" value="1"/>
</dbReference>
<feature type="non-terminal residue" evidence="2">
    <location>
        <position position="103"/>
    </location>
</feature>
<dbReference type="Gene3D" id="3.90.550.10">
    <property type="entry name" value="Spore Coat Polysaccharide Biosynthesis Protein SpsA, Chain A"/>
    <property type="match status" value="1"/>
</dbReference>
<comment type="caution">
    <text evidence="2">The sequence shown here is derived from an EMBL/GenBank/DDBJ whole genome shotgun (WGS) entry which is preliminary data.</text>
</comment>
<dbReference type="Pfam" id="PF12804">
    <property type="entry name" value="NTP_transf_3"/>
    <property type="match status" value="1"/>
</dbReference>
<dbReference type="EMBL" id="BART01031201">
    <property type="protein sequence ID" value="GAH11806.1"/>
    <property type="molecule type" value="Genomic_DNA"/>
</dbReference>
<proteinExistence type="predicted"/>
<name>X1CTK7_9ZZZZ</name>
<dbReference type="InterPro" id="IPR029044">
    <property type="entry name" value="Nucleotide-diphossugar_trans"/>
</dbReference>
<dbReference type="GO" id="GO:0016779">
    <property type="term" value="F:nucleotidyltransferase activity"/>
    <property type="evidence" value="ECO:0007669"/>
    <property type="project" value="UniProtKB-ARBA"/>
</dbReference>
<accession>X1CTK7</accession>
<protein>
    <recommendedName>
        <fullName evidence="1">MobA-like NTP transferase domain-containing protein</fullName>
    </recommendedName>
</protein>
<feature type="domain" description="MobA-like NTP transferase" evidence="1">
    <location>
        <begin position="10"/>
        <end position="101"/>
    </location>
</feature>
<gene>
    <name evidence="2" type="ORF">S01H4_54251</name>
</gene>
<dbReference type="InterPro" id="IPR025877">
    <property type="entry name" value="MobA-like_NTP_Trfase"/>
</dbReference>
<evidence type="ECO:0000313" key="2">
    <source>
        <dbReference type="EMBL" id="GAH11806.1"/>
    </source>
</evidence>
<organism evidence="2">
    <name type="scientific">marine sediment metagenome</name>
    <dbReference type="NCBI Taxonomy" id="412755"/>
    <lineage>
        <taxon>unclassified sequences</taxon>
        <taxon>metagenomes</taxon>
        <taxon>ecological metagenomes</taxon>
    </lineage>
</organism>
<reference evidence="2" key="1">
    <citation type="journal article" date="2014" name="Front. Microbiol.">
        <title>High frequency of phylogenetically diverse reductive dehalogenase-homologous genes in deep subseafloor sedimentary metagenomes.</title>
        <authorList>
            <person name="Kawai M."/>
            <person name="Futagami T."/>
            <person name="Toyoda A."/>
            <person name="Takaki Y."/>
            <person name="Nishi S."/>
            <person name="Hori S."/>
            <person name="Arai W."/>
            <person name="Tsubouchi T."/>
            <person name="Morono Y."/>
            <person name="Uchiyama I."/>
            <person name="Ito T."/>
            <person name="Fujiyama A."/>
            <person name="Inagaki F."/>
            <person name="Takami H."/>
        </authorList>
    </citation>
    <scope>NUCLEOTIDE SEQUENCE</scope>
    <source>
        <strain evidence="2">Expedition CK06-06</strain>
    </source>
</reference>
<dbReference type="AlphaFoldDB" id="X1CTK7"/>
<sequence>MNVEKKLAIIILIGGKNIRFGNESAAVIEVLGKPLILHQIETLSKFDEDVFLVANSEYQINSYYKKINFPRDIKFVVDDTEILEDAELRTPMLGIYSGFKELD</sequence>